<comment type="catalytic activity">
    <reaction evidence="1 5 6">
        <text>[protein]-peptidylproline (omega=180) = [protein]-peptidylproline (omega=0)</text>
        <dbReference type="Rhea" id="RHEA:16237"/>
        <dbReference type="Rhea" id="RHEA-COMP:10747"/>
        <dbReference type="Rhea" id="RHEA-COMP:10748"/>
        <dbReference type="ChEBI" id="CHEBI:83833"/>
        <dbReference type="ChEBI" id="CHEBI:83834"/>
        <dbReference type="EC" id="5.2.1.8"/>
    </reaction>
</comment>
<keyword evidence="4 5" id="KW-0413">Isomerase</keyword>
<accession>A0ABV8AQC0</accession>
<proteinExistence type="inferred from homology"/>
<keyword evidence="10" id="KW-1185">Reference proteome</keyword>
<name>A0ABV8AQC0_9BACT</name>
<dbReference type="InterPro" id="IPR001179">
    <property type="entry name" value="PPIase_FKBP_dom"/>
</dbReference>
<dbReference type="PROSITE" id="PS50059">
    <property type="entry name" value="FKBP_PPIASE"/>
    <property type="match status" value="1"/>
</dbReference>
<dbReference type="GO" id="GO:0003755">
    <property type="term" value="F:peptidyl-prolyl cis-trans isomerase activity"/>
    <property type="evidence" value="ECO:0007669"/>
    <property type="project" value="UniProtKB-EC"/>
</dbReference>
<comment type="caution">
    <text evidence="9">The sequence shown here is derived from an EMBL/GenBank/DDBJ whole genome shotgun (WGS) entry which is preliminary data.</text>
</comment>
<keyword evidence="3 5" id="KW-0697">Rotamase</keyword>
<evidence type="ECO:0000256" key="7">
    <source>
        <dbReference type="SAM" id="SignalP"/>
    </source>
</evidence>
<comment type="similarity">
    <text evidence="2 6">Belongs to the FKBP-type PPIase family.</text>
</comment>
<keyword evidence="7" id="KW-0732">Signal</keyword>
<dbReference type="InterPro" id="IPR046357">
    <property type="entry name" value="PPIase_dom_sf"/>
</dbReference>
<gene>
    <name evidence="9" type="ORF">ACFOSV_07015</name>
</gene>
<dbReference type="PANTHER" id="PTHR43811">
    <property type="entry name" value="FKBP-TYPE PEPTIDYL-PROLYL CIS-TRANS ISOMERASE FKPA"/>
    <property type="match status" value="1"/>
</dbReference>
<dbReference type="SUPFAM" id="SSF54534">
    <property type="entry name" value="FKBP-like"/>
    <property type="match status" value="1"/>
</dbReference>
<dbReference type="Pfam" id="PF00254">
    <property type="entry name" value="FKBP_C"/>
    <property type="match status" value="1"/>
</dbReference>
<evidence type="ECO:0000256" key="6">
    <source>
        <dbReference type="RuleBase" id="RU003915"/>
    </source>
</evidence>
<evidence type="ECO:0000256" key="2">
    <source>
        <dbReference type="ARBA" id="ARBA00006577"/>
    </source>
</evidence>
<evidence type="ECO:0000256" key="3">
    <source>
        <dbReference type="ARBA" id="ARBA00023110"/>
    </source>
</evidence>
<sequence>MMRVRKFSLFIAPLFALGMLSCIDPDQTEDAILNEDKKAIAEYLESNPISSVQEFNDEVTGIQIFWQELSGSGVAAEIGDTLRVDYIGRLLTNQVFDTSIDSVARANNVFDANRNYVPIRFVLGRRSLIDGFEFAVNQMESGDKATVIMPSIFGYGSNPPAGIPIDAPLIFELDLLQVVKGPDNN</sequence>
<evidence type="ECO:0000256" key="5">
    <source>
        <dbReference type="PROSITE-ProRule" id="PRU00277"/>
    </source>
</evidence>
<dbReference type="EC" id="5.2.1.8" evidence="6"/>
<evidence type="ECO:0000259" key="8">
    <source>
        <dbReference type="PROSITE" id="PS50059"/>
    </source>
</evidence>
<dbReference type="EMBL" id="JBHRZS010000006">
    <property type="protein sequence ID" value="MFC3879919.1"/>
    <property type="molecule type" value="Genomic_DNA"/>
</dbReference>
<reference evidence="10" key="1">
    <citation type="journal article" date="2019" name="Int. J. Syst. Evol. Microbiol.">
        <title>The Global Catalogue of Microorganisms (GCM) 10K type strain sequencing project: providing services to taxonomists for standard genome sequencing and annotation.</title>
        <authorList>
            <consortium name="The Broad Institute Genomics Platform"/>
            <consortium name="The Broad Institute Genome Sequencing Center for Infectious Disease"/>
            <person name="Wu L."/>
            <person name="Ma J."/>
        </authorList>
    </citation>
    <scope>NUCLEOTIDE SEQUENCE [LARGE SCALE GENOMIC DNA]</scope>
    <source>
        <strain evidence="10">CCUG 60523</strain>
    </source>
</reference>
<organism evidence="9 10">
    <name type="scientific">Algoriphagus namhaensis</name>
    <dbReference type="NCBI Taxonomy" id="915353"/>
    <lineage>
        <taxon>Bacteria</taxon>
        <taxon>Pseudomonadati</taxon>
        <taxon>Bacteroidota</taxon>
        <taxon>Cytophagia</taxon>
        <taxon>Cytophagales</taxon>
        <taxon>Cyclobacteriaceae</taxon>
        <taxon>Algoriphagus</taxon>
    </lineage>
</organism>
<dbReference type="RefSeq" id="WP_377904799.1">
    <property type="nucleotide sequence ID" value="NZ_JBHRZS010000006.1"/>
</dbReference>
<dbReference type="PANTHER" id="PTHR43811:SF19">
    <property type="entry name" value="39 KDA FK506-BINDING NUCLEAR PROTEIN"/>
    <property type="match status" value="1"/>
</dbReference>
<feature type="signal peptide" evidence="7">
    <location>
        <begin position="1"/>
        <end position="18"/>
    </location>
</feature>
<evidence type="ECO:0000313" key="9">
    <source>
        <dbReference type="EMBL" id="MFC3879919.1"/>
    </source>
</evidence>
<evidence type="ECO:0000256" key="1">
    <source>
        <dbReference type="ARBA" id="ARBA00000971"/>
    </source>
</evidence>
<dbReference type="Gene3D" id="3.10.50.40">
    <property type="match status" value="1"/>
</dbReference>
<evidence type="ECO:0000256" key="4">
    <source>
        <dbReference type="ARBA" id="ARBA00023235"/>
    </source>
</evidence>
<evidence type="ECO:0000313" key="10">
    <source>
        <dbReference type="Proteomes" id="UP001595805"/>
    </source>
</evidence>
<dbReference type="PROSITE" id="PS51257">
    <property type="entry name" value="PROKAR_LIPOPROTEIN"/>
    <property type="match status" value="1"/>
</dbReference>
<feature type="chain" id="PRO_5045770109" description="Peptidyl-prolyl cis-trans isomerase" evidence="7">
    <location>
        <begin position="19"/>
        <end position="185"/>
    </location>
</feature>
<protein>
    <recommendedName>
        <fullName evidence="6">Peptidyl-prolyl cis-trans isomerase</fullName>
        <ecNumber evidence="6">5.2.1.8</ecNumber>
    </recommendedName>
</protein>
<feature type="domain" description="PPIase FKBP-type" evidence="8">
    <location>
        <begin position="79"/>
        <end position="179"/>
    </location>
</feature>
<dbReference type="Proteomes" id="UP001595805">
    <property type="component" value="Unassembled WGS sequence"/>
</dbReference>